<dbReference type="RefSeq" id="XP_007914496.1">
    <property type="nucleotide sequence ID" value="XM_007916305.1"/>
</dbReference>
<gene>
    <name evidence="10" type="ORF">UCRPA7_3707</name>
</gene>
<proteinExistence type="predicted"/>
<dbReference type="Proteomes" id="UP000014074">
    <property type="component" value="Unassembled WGS sequence"/>
</dbReference>
<dbReference type="Pfam" id="PF01822">
    <property type="entry name" value="WSC"/>
    <property type="match status" value="2"/>
</dbReference>
<evidence type="ECO:0000256" key="3">
    <source>
        <dbReference type="ARBA" id="ARBA00022729"/>
    </source>
</evidence>
<evidence type="ECO:0000313" key="11">
    <source>
        <dbReference type="Proteomes" id="UP000014074"/>
    </source>
</evidence>
<dbReference type="EMBL" id="KB933061">
    <property type="protein sequence ID" value="EOO00796.1"/>
    <property type="molecule type" value="Genomic_DNA"/>
</dbReference>
<reference evidence="11" key="1">
    <citation type="journal article" date="2013" name="Genome Announc.">
        <title>Draft genome sequence of the ascomycete Phaeoacremonium aleophilum strain UCR-PA7, a causal agent of the esca disease complex in grapevines.</title>
        <authorList>
            <person name="Blanco-Ulate B."/>
            <person name="Rolshausen P."/>
            <person name="Cantu D."/>
        </authorList>
    </citation>
    <scope>NUCLEOTIDE SEQUENCE [LARGE SCALE GENOMIC DNA]</scope>
    <source>
        <strain evidence="11">UCR-PA7</strain>
    </source>
</reference>
<keyword evidence="4" id="KW-1133">Transmembrane helix</keyword>
<comment type="subcellular location">
    <subcellularLocation>
        <location evidence="1">Membrane</location>
        <topology evidence="1">Single-pass membrane protein</topology>
    </subcellularLocation>
</comment>
<evidence type="ECO:0000259" key="9">
    <source>
        <dbReference type="PROSITE" id="PS51212"/>
    </source>
</evidence>
<organism evidence="10 11">
    <name type="scientific">Phaeoacremonium minimum (strain UCR-PA7)</name>
    <name type="common">Esca disease fungus</name>
    <name type="synonym">Togninia minima</name>
    <dbReference type="NCBI Taxonomy" id="1286976"/>
    <lineage>
        <taxon>Eukaryota</taxon>
        <taxon>Fungi</taxon>
        <taxon>Dikarya</taxon>
        <taxon>Ascomycota</taxon>
        <taxon>Pezizomycotina</taxon>
        <taxon>Sordariomycetes</taxon>
        <taxon>Sordariomycetidae</taxon>
        <taxon>Togniniales</taxon>
        <taxon>Togniniaceae</taxon>
        <taxon>Phaeoacremonium</taxon>
    </lineage>
</organism>
<feature type="signal peptide" evidence="8">
    <location>
        <begin position="1"/>
        <end position="17"/>
    </location>
</feature>
<feature type="chain" id="PRO_5004462888" evidence="8">
    <location>
        <begin position="18"/>
        <end position="1187"/>
    </location>
</feature>
<dbReference type="AlphaFoldDB" id="R8BN75"/>
<dbReference type="SMART" id="SM00321">
    <property type="entry name" value="WSC"/>
    <property type="match status" value="2"/>
</dbReference>
<accession>R8BN75</accession>
<keyword evidence="11" id="KW-1185">Reference proteome</keyword>
<dbReference type="PANTHER" id="PTHR24269:SF16">
    <property type="entry name" value="PROTEIN SLG1"/>
    <property type="match status" value="1"/>
</dbReference>
<dbReference type="InterPro" id="IPR002889">
    <property type="entry name" value="WSC_carb-bd"/>
</dbReference>
<keyword evidence="2" id="KW-0812">Transmembrane</keyword>
<dbReference type="InterPro" id="IPR051836">
    <property type="entry name" value="Kremen_rcpt"/>
</dbReference>
<evidence type="ECO:0000256" key="6">
    <source>
        <dbReference type="ARBA" id="ARBA00023180"/>
    </source>
</evidence>
<keyword evidence="5" id="KW-0472">Membrane</keyword>
<evidence type="ECO:0000313" key="10">
    <source>
        <dbReference type="EMBL" id="EOO00796.1"/>
    </source>
</evidence>
<keyword evidence="6" id="KW-0325">Glycoprotein</keyword>
<protein>
    <submittedName>
        <fullName evidence="10">Putative wsc domain-containing protein</fullName>
    </submittedName>
</protein>
<name>R8BN75_PHAM7</name>
<evidence type="ECO:0000256" key="4">
    <source>
        <dbReference type="ARBA" id="ARBA00022989"/>
    </source>
</evidence>
<dbReference type="HOGENOM" id="CLU_000702_0_0_1"/>
<evidence type="ECO:0000256" key="5">
    <source>
        <dbReference type="ARBA" id="ARBA00023136"/>
    </source>
</evidence>
<dbReference type="eggNOG" id="KOG4157">
    <property type="taxonomic scope" value="Eukaryota"/>
</dbReference>
<feature type="region of interest" description="Disordered" evidence="7">
    <location>
        <begin position="1066"/>
        <end position="1088"/>
    </location>
</feature>
<feature type="domain" description="WSC" evidence="9">
    <location>
        <begin position="1096"/>
        <end position="1187"/>
    </location>
</feature>
<dbReference type="OrthoDB" id="5985073at2759"/>
<feature type="compositionally biased region" description="Low complexity" evidence="7">
    <location>
        <begin position="1066"/>
        <end position="1083"/>
    </location>
</feature>
<dbReference type="PROSITE" id="PS51212">
    <property type="entry name" value="WSC"/>
    <property type="match status" value="2"/>
</dbReference>
<dbReference type="KEGG" id="tmn:UCRPA7_3707"/>
<sequence>MWGTLGALALLPALVRSYASTDSIMDADLAQSGYLSNHPMDPNVVGGSSFGILWKQQMTDSKEQWFAKPLVYTQNGGSEMLITASNENNVRIHDAKTGTLITSRTLHPPFLQSDIGCNDVPDYIGVMGTPIIDPATDIIYMFAKGYKNGAASGGVANGEYKLHALQLPALTDAPGFPVIIDGHRADNDPAKYFIGGTIMQRPALTSLNGVIVGAFGGHCDLFNFTGMIVSVSKTPNVGVVSIYAMEQAPGAPSPNPTDITSEKGGKAGIWQSGMGLATDGNRIFVTTGNGQGHANGDVPASGRLPLTTLDECIANFAVSSTGVFSLTDYFEPYDYVQMDAQDKDLGSSGTALLDATTFRTSTINRMAVTVGKNGKVYITNADNLGGFKQGSGGTDNIIQTITAGNSVFGGAGSYPLEGGYIYFTPVGLPTYAYKFGTDSSGAPFFTLAGKTATNSAGRAGVGQPTVTSYNGIAGTGILWVTDVNSGLLAFKAVPNSAGVLEAITLPATPGINKYQRPVFGSGKVFVTASNKIYCLGYPVNLPLNCTTPVDFGSVQTGDTKTATISCKANIAITKVKGCVTSDALFQCSNSSLPQGALAAGATFTFPVTWNLTEKSIEDAEGTSYAKVLPGVESGVLSLITTNGVTGYTDTTPLSLTGTVVSADPYLWMNPSEVDFGGLVLGSDDAAAGLTGSASIANIGSRALTFTGMAWQLGTDTTGEWHNLTFTDEGAVFGLGFTSSSFPKPGSQLAAGETIAVPLLFNSTTIGTYSLNLMLWSDGGQDSILLAASVGNPPIATIAVSTLEGGWDYSEPTHMAFGNVLAGQTVIKKIQICNVGGSVLTITKSKPPSSAQLTAVSPYGELLEGQKIDVGACANGSVAVYAAPIQLNHPSQYISLVWVLNTDGLSNLDRSQPFGVHEVQTDVTIVSAQIGPLLANGTARYQWVGCFADTNGRNLQTQINTAAQQTTNSNDQCQTLCMNAGYAIAGTEYSKECWCGNAIKQPSSLTPDSANHCTFSCTGNNTQSCGGDGGYLSMYADITKFDIAAFLAGTSSSTTKTTTTMLATGTATGSTTTTTAATSTSTGSPLNPNEPAVVNGQWNYIGCYKDNVNNVRSLSTKNTAADTMTLESCATYCSAYNFFGTEYGRECYCGYTLDTTLRATESDCSTKCAANSAELCGAGSRLAGTGGG</sequence>
<evidence type="ECO:0000256" key="2">
    <source>
        <dbReference type="ARBA" id="ARBA00022692"/>
    </source>
</evidence>
<dbReference type="GeneID" id="19324081"/>
<evidence type="ECO:0000256" key="8">
    <source>
        <dbReference type="SAM" id="SignalP"/>
    </source>
</evidence>
<evidence type="ECO:0000256" key="1">
    <source>
        <dbReference type="ARBA" id="ARBA00004167"/>
    </source>
</evidence>
<evidence type="ECO:0000256" key="7">
    <source>
        <dbReference type="SAM" id="MobiDB-lite"/>
    </source>
</evidence>
<keyword evidence="3 8" id="KW-0732">Signal</keyword>
<dbReference type="PANTHER" id="PTHR24269">
    <property type="entry name" value="KREMEN PROTEIN"/>
    <property type="match status" value="1"/>
</dbReference>
<dbReference type="GO" id="GO:0005886">
    <property type="term" value="C:plasma membrane"/>
    <property type="evidence" value="ECO:0007669"/>
    <property type="project" value="TreeGrafter"/>
</dbReference>
<feature type="domain" description="WSC" evidence="9">
    <location>
        <begin position="939"/>
        <end position="1037"/>
    </location>
</feature>